<accession>A0A2S4USD6</accession>
<evidence type="ECO:0000313" key="2">
    <source>
        <dbReference type="EMBL" id="POW00141.1"/>
    </source>
</evidence>
<dbReference type="AlphaFoldDB" id="A0A2S4USD6"/>
<keyword evidence="3" id="KW-1185">Reference proteome</keyword>
<feature type="region of interest" description="Disordered" evidence="1">
    <location>
        <begin position="54"/>
        <end position="73"/>
    </location>
</feature>
<evidence type="ECO:0000256" key="1">
    <source>
        <dbReference type="SAM" id="MobiDB-lite"/>
    </source>
</evidence>
<proteinExistence type="predicted"/>
<dbReference type="EMBL" id="PKSL01000185">
    <property type="protein sequence ID" value="POW00141.1"/>
    <property type="molecule type" value="Genomic_DNA"/>
</dbReference>
<comment type="caution">
    <text evidence="2">The sequence shown here is derived from an EMBL/GenBank/DDBJ whole genome shotgun (WGS) entry which is preliminary data.</text>
</comment>
<dbReference type="Proteomes" id="UP000239156">
    <property type="component" value="Unassembled WGS sequence"/>
</dbReference>
<evidence type="ECO:0000313" key="3">
    <source>
        <dbReference type="Proteomes" id="UP000239156"/>
    </source>
</evidence>
<organism evidence="2 3">
    <name type="scientific">Puccinia striiformis</name>
    <dbReference type="NCBI Taxonomy" id="27350"/>
    <lineage>
        <taxon>Eukaryota</taxon>
        <taxon>Fungi</taxon>
        <taxon>Dikarya</taxon>
        <taxon>Basidiomycota</taxon>
        <taxon>Pucciniomycotina</taxon>
        <taxon>Pucciniomycetes</taxon>
        <taxon>Pucciniales</taxon>
        <taxon>Pucciniaceae</taxon>
        <taxon>Puccinia</taxon>
    </lineage>
</organism>
<gene>
    <name evidence="2" type="ORF">PSTT_13333</name>
</gene>
<reference evidence="2" key="1">
    <citation type="submission" date="2017-12" db="EMBL/GenBank/DDBJ databases">
        <title>Gene loss provides genomic basis for host adaptation in cereal stripe rust fungi.</title>
        <authorList>
            <person name="Xia C."/>
        </authorList>
    </citation>
    <scope>NUCLEOTIDE SEQUENCE [LARGE SCALE GENOMIC DNA]</scope>
    <source>
        <strain evidence="2">93-210</strain>
    </source>
</reference>
<name>A0A2S4USD6_9BASI</name>
<feature type="compositionally biased region" description="Polar residues" evidence="1">
    <location>
        <begin position="63"/>
        <end position="73"/>
    </location>
</feature>
<sequence>MKTNPTSLQNGLMPTTVANLHLQLSASGIPSGNSAFARSIHDFTRVVLGAEAANSDLPPAPPQSQLSTFETPSNDASATSVILARFRSYLSEHDLSDLEVGGRIKCIPLICRQFFVEDMAQVNVDYTSFAWGEPPDSPYNAWFAGMLWKHWTFAKNNGFLHKYAISPTDDTAANGQMVLFRWIHRRQGDLQQAARNRHWRQLKAAREKRTRGRSSDHRVDTCVAFTAEINCSDNLVRAVVGQAVSNEFGTLLAPLTRIFMDPACTSDTEEDDAGNLYRMHVPWRSQELSQFACKLDEATVERLRKEKGPRYVKRAKLLELRRRDPINLPKTVPVPIGFPQNCYSPVFIQSRGQVAQHVLNTQTEPCEIPAI</sequence>
<dbReference type="VEuPathDB" id="FungiDB:PSTT_13333"/>
<protein>
    <submittedName>
        <fullName evidence="2">Uncharacterized protein</fullName>
    </submittedName>
</protein>
<dbReference type="VEuPathDB" id="FungiDB:PSHT_12221"/>